<evidence type="ECO:0000313" key="1">
    <source>
        <dbReference type="EMBL" id="MCI82377.1"/>
    </source>
</evidence>
<protein>
    <submittedName>
        <fullName evidence="1">Uncharacterized protein</fullName>
    </submittedName>
</protein>
<feature type="non-terminal residue" evidence="1">
    <location>
        <position position="24"/>
    </location>
</feature>
<dbReference type="AlphaFoldDB" id="A0A392V2M5"/>
<sequence>MMQMVERNSGYVWQIIGSWATRPK</sequence>
<organism evidence="1 2">
    <name type="scientific">Trifolium medium</name>
    <dbReference type="NCBI Taxonomy" id="97028"/>
    <lineage>
        <taxon>Eukaryota</taxon>
        <taxon>Viridiplantae</taxon>
        <taxon>Streptophyta</taxon>
        <taxon>Embryophyta</taxon>
        <taxon>Tracheophyta</taxon>
        <taxon>Spermatophyta</taxon>
        <taxon>Magnoliopsida</taxon>
        <taxon>eudicotyledons</taxon>
        <taxon>Gunneridae</taxon>
        <taxon>Pentapetalae</taxon>
        <taxon>rosids</taxon>
        <taxon>fabids</taxon>
        <taxon>Fabales</taxon>
        <taxon>Fabaceae</taxon>
        <taxon>Papilionoideae</taxon>
        <taxon>50 kb inversion clade</taxon>
        <taxon>NPAAA clade</taxon>
        <taxon>Hologalegina</taxon>
        <taxon>IRL clade</taxon>
        <taxon>Trifolieae</taxon>
        <taxon>Trifolium</taxon>
    </lineage>
</organism>
<dbReference type="Proteomes" id="UP000265520">
    <property type="component" value="Unassembled WGS sequence"/>
</dbReference>
<reference evidence="1 2" key="1">
    <citation type="journal article" date="2018" name="Front. Plant Sci.">
        <title>Red Clover (Trifolium pratense) and Zigzag Clover (T. medium) - A Picture of Genomic Similarities and Differences.</title>
        <authorList>
            <person name="Dluhosova J."/>
            <person name="Istvanek J."/>
            <person name="Nedelnik J."/>
            <person name="Repkova J."/>
        </authorList>
    </citation>
    <scope>NUCLEOTIDE SEQUENCE [LARGE SCALE GENOMIC DNA]</scope>
    <source>
        <strain evidence="2">cv. 10/8</strain>
        <tissue evidence="1">Leaf</tissue>
    </source>
</reference>
<comment type="caution">
    <text evidence="1">The sequence shown here is derived from an EMBL/GenBank/DDBJ whole genome shotgun (WGS) entry which is preliminary data.</text>
</comment>
<name>A0A392V2M5_9FABA</name>
<proteinExistence type="predicted"/>
<keyword evidence="2" id="KW-1185">Reference proteome</keyword>
<evidence type="ECO:0000313" key="2">
    <source>
        <dbReference type="Proteomes" id="UP000265520"/>
    </source>
</evidence>
<accession>A0A392V2M5</accession>
<dbReference type="EMBL" id="LXQA011041790">
    <property type="protein sequence ID" value="MCI82377.1"/>
    <property type="molecule type" value="Genomic_DNA"/>
</dbReference>